<dbReference type="PANTHER" id="PTHR43280:SF30">
    <property type="entry name" value="MMSAB OPERON REGULATORY PROTEIN"/>
    <property type="match status" value="1"/>
</dbReference>
<dbReference type="SMART" id="SM00342">
    <property type="entry name" value="HTH_ARAC"/>
    <property type="match status" value="1"/>
</dbReference>
<dbReference type="Proteomes" id="UP000544222">
    <property type="component" value="Unassembled WGS sequence"/>
</dbReference>
<dbReference type="Pfam" id="PF02311">
    <property type="entry name" value="AraC_binding"/>
    <property type="match status" value="1"/>
</dbReference>
<dbReference type="InterPro" id="IPR003313">
    <property type="entry name" value="AraC-bd"/>
</dbReference>
<dbReference type="AlphaFoldDB" id="A0A7W5H242"/>
<organism evidence="5 6">
    <name type="scientific">Microbacter margulisiae</name>
    <dbReference type="NCBI Taxonomy" id="1350067"/>
    <lineage>
        <taxon>Bacteria</taxon>
        <taxon>Pseudomonadati</taxon>
        <taxon>Bacteroidota</taxon>
        <taxon>Bacteroidia</taxon>
        <taxon>Bacteroidales</taxon>
        <taxon>Porphyromonadaceae</taxon>
        <taxon>Microbacter</taxon>
    </lineage>
</organism>
<dbReference type="InterPro" id="IPR020449">
    <property type="entry name" value="Tscrpt_reg_AraC-type_HTH"/>
</dbReference>
<accession>A0A7W5H242</accession>
<gene>
    <name evidence="5" type="ORF">FHX64_001189</name>
</gene>
<sequence length="299" mass="34674">METPSNDSIRLKYLVTTERDLLWGLTVTTVGSHQITKQFDVYPPHCGHPDKYFFLFEEGRILNEFQLVYITQGSGRFYTSQHEWIEVNEGDIISILPSKWHSYTPNKKTGWSEYWIGFKGPSMDQRLLNGFLSQHNGIYKVGLRDEILSLYQQAIEVATKESIAYQQVLAGIANHILGLALAYDQEQQFENYAVVHMTKAKMIIRENLYYKITPEEVAEQLNMSYSWFRKTFKEFTGLSPACYIQTLKMQAAKDALLSSNLSIKEIAFNLHYDNTEHFSTQFKKHIGSSPKEYRLKHGK</sequence>
<evidence type="ECO:0000256" key="3">
    <source>
        <dbReference type="ARBA" id="ARBA00023163"/>
    </source>
</evidence>
<reference evidence="5 6" key="1">
    <citation type="submission" date="2020-08" db="EMBL/GenBank/DDBJ databases">
        <title>Genomic Encyclopedia of Type Strains, Phase IV (KMG-IV): sequencing the most valuable type-strain genomes for metagenomic binning, comparative biology and taxonomic classification.</title>
        <authorList>
            <person name="Goeker M."/>
        </authorList>
    </citation>
    <scope>NUCLEOTIDE SEQUENCE [LARGE SCALE GENOMIC DNA]</scope>
    <source>
        <strain evidence="5 6">DSM 27471</strain>
    </source>
</reference>
<dbReference type="Pfam" id="PF12833">
    <property type="entry name" value="HTH_18"/>
    <property type="match status" value="1"/>
</dbReference>
<dbReference type="PRINTS" id="PR00032">
    <property type="entry name" value="HTHARAC"/>
</dbReference>
<dbReference type="PANTHER" id="PTHR43280">
    <property type="entry name" value="ARAC-FAMILY TRANSCRIPTIONAL REGULATOR"/>
    <property type="match status" value="1"/>
</dbReference>
<dbReference type="SUPFAM" id="SSF46689">
    <property type="entry name" value="Homeodomain-like"/>
    <property type="match status" value="2"/>
</dbReference>
<dbReference type="InterPro" id="IPR009057">
    <property type="entry name" value="Homeodomain-like_sf"/>
</dbReference>
<keyword evidence="3" id="KW-0804">Transcription</keyword>
<feature type="domain" description="HTH araC/xylS-type" evidence="4">
    <location>
        <begin position="198"/>
        <end position="296"/>
    </location>
</feature>
<evidence type="ECO:0000313" key="5">
    <source>
        <dbReference type="EMBL" id="MBB3187026.1"/>
    </source>
</evidence>
<evidence type="ECO:0000256" key="1">
    <source>
        <dbReference type="ARBA" id="ARBA00023015"/>
    </source>
</evidence>
<evidence type="ECO:0000313" key="6">
    <source>
        <dbReference type="Proteomes" id="UP000544222"/>
    </source>
</evidence>
<keyword evidence="2 5" id="KW-0238">DNA-binding</keyword>
<dbReference type="GO" id="GO:0043565">
    <property type="term" value="F:sequence-specific DNA binding"/>
    <property type="evidence" value="ECO:0007669"/>
    <property type="project" value="InterPro"/>
</dbReference>
<evidence type="ECO:0000256" key="2">
    <source>
        <dbReference type="ARBA" id="ARBA00023125"/>
    </source>
</evidence>
<dbReference type="Gene3D" id="1.10.10.60">
    <property type="entry name" value="Homeodomain-like"/>
    <property type="match status" value="2"/>
</dbReference>
<dbReference type="GO" id="GO:0003700">
    <property type="term" value="F:DNA-binding transcription factor activity"/>
    <property type="evidence" value="ECO:0007669"/>
    <property type="project" value="InterPro"/>
</dbReference>
<evidence type="ECO:0000259" key="4">
    <source>
        <dbReference type="PROSITE" id="PS01124"/>
    </source>
</evidence>
<dbReference type="RefSeq" id="WP_183412841.1">
    <property type="nucleotide sequence ID" value="NZ_JACHYB010000001.1"/>
</dbReference>
<name>A0A7W5H242_9PORP</name>
<proteinExistence type="predicted"/>
<dbReference type="EMBL" id="JACHYB010000001">
    <property type="protein sequence ID" value="MBB3187026.1"/>
    <property type="molecule type" value="Genomic_DNA"/>
</dbReference>
<dbReference type="Gene3D" id="2.60.120.280">
    <property type="entry name" value="Regulatory protein AraC"/>
    <property type="match status" value="1"/>
</dbReference>
<dbReference type="PROSITE" id="PS01124">
    <property type="entry name" value="HTH_ARAC_FAMILY_2"/>
    <property type="match status" value="1"/>
</dbReference>
<protein>
    <submittedName>
        <fullName evidence="5">AraC-like DNA-binding protein</fullName>
    </submittedName>
</protein>
<keyword evidence="6" id="KW-1185">Reference proteome</keyword>
<dbReference type="InterPro" id="IPR037923">
    <property type="entry name" value="HTH-like"/>
</dbReference>
<dbReference type="InterPro" id="IPR018060">
    <property type="entry name" value="HTH_AraC"/>
</dbReference>
<dbReference type="SUPFAM" id="SSF51215">
    <property type="entry name" value="Regulatory protein AraC"/>
    <property type="match status" value="1"/>
</dbReference>
<comment type="caution">
    <text evidence="5">The sequence shown here is derived from an EMBL/GenBank/DDBJ whole genome shotgun (WGS) entry which is preliminary data.</text>
</comment>
<keyword evidence="1" id="KW-0805">Transcription regulation</keyword>